<dbReference type="GO" id="GO:0016020">
    <property type="term" value="C:membrane"/>
    <property type="evidence" value="ECO:0007669"/>
    <property type="project" value="InterPro"/>
</dbReference>
<gene>
    <name evidence="4" type="ORF">EJC50_17405</name>
</gene>
<dbReference type="InterPro" id="IPR004995">
    <property type="entry name" value="Spore_Ger"/>
</dbReference>
<evidence type="ECO:0000313" key="5">
    <source>
        <dbReference type="Proteomes" id="UP000272528"/>
    </source>
</evidence>
<feature type="transmembrane region" description="Helical" evidence="3">
    <location>
        <begin position="304"/>
        <end position="323"/>
    </location>
</feature>
<dbReference type="Proteomes" id="UP000272528">
    <property type="component" value="Chromosome"/>
</dbReference>
<keyword evidence="3" id="KW-1133">Transmembrane helix</keyword>
<feature type="transmembrane region" description="Helical" evidence="3">
    <location>
        <begin position="265"/>
        <end position="284"/>
    </location>
</feature>
<accession>A0A3S9A658</accession>
<dbReference type="RefSeq" id="WP_126016956.1">
    <property type="nucleotide sequence ID" value="NZ_CP034437.1"/>
</dbReference>
<keyword evidence="2 3" id="KW-0472">Membrane</keyword>
<dbReference type="PIRSF" id="PIRSF005690">
    <property type="entry name" value="GerBA"/>
    <property type="match status" value="1"/>
</dbReference>
<protein>
    <submittedName>
        <fullName evidence="4">Spore germination protein</fullName>
    </submittedName>
</protein>
<feature type="transmembrane region" description="Helical" evidence="3">
    <location>
        <begin position="389"/>
        <end position="412"/>
    </location>
</feature>
<evidence type="ECO:0000256" key="2">
    <source>
        <dbReference type="ARBA" id="ARBA00023136"/>
    </source>
</evidence>
<dbReference type="EMBL" id="CP034437">
    <property type="protein sequence ID" value="AZN41249.1"/>
    <property type="molecule type" value="Genomic_DNA"/>
</dbReference>
<evidence type="ECO:0000256" key="3">
    <source>
        <dbReference type="SAM" id="Phobius"/>
    </source>
</evidence>
<dbReference type="GO" id="GO:0009847">
    <property type="term" value="P:spore germination"/>
    <property type="evidence" value="ECO:0007669"/>
    <property type="project" value="InterPro"/>
</dbReference>
<dbReference type="PANTHER" id="PTHR22550">
    <property type="entry name" value="SPORE GERMINATION PROTEIN"/>
    <property type="match status" value="1"/>
</dbReference>
<comment type="similarity">
    <text evidence="1">Belongs to the GerABKA family.</text>
</comment>
<evidence type="ECO:0000256" key="1">
    <source>
        <dbReference type="ARBA" id="ARBA00005278"/>
    </source>
</evidence>
<dbReference type="AlphaFoldDB" id="A0A3S9A658"/>
<sequence length="426" mass="47401">MRFESLRSNEDFITRKFEKSDYSMCLYYFCTVCNEEDIFKKLIPAFYNSDSAAAYELYVRSFPSWALAASDADAIPKLLSGSVAVMLNEQLFLVEIKNYITRAVDISTEENVLQGPKDGLSENLDTSINLIRNRYRSEALRAESHHAGNKSNTKLVMMFDEQLIDKADLAAFKLKVAKVQVDIVQSAGQLQKNLIQNKLNLFPLFLTTERPDRVVRSLSEGKIILLLEGSSWALIGPVTFFDFFKSMDDPVQMPIIGQFLVSIRYIALLITLVLPALYISIISYSPDLLKVQFALLVAGSRMSVPFPSYIELIFMLIMTEFLIEASIRLPKTISPTATTVGGLILGQAATQAGLVADVMIIVISAVAISNFVVPVNAMHQAIRIIRYPLILFASFLGTIGVVVGLLALVAYLCSLKSLGRPYFKLL</sequence>
<feature type="transmembrane region" description="Helical" evidence="3">
    <location>
        <begin position="358"/>
        <end position="377"/>
    </location>
</feature>
<dbReference type="PANTHER" id="PTHR22550:SF5">
    <property type="entry name" value="LEUCINE ZIPPER PROTEIN 4"/>
    <property type="match status" value="1"/>
</dbReference>
<dbReference type="OrthoDB" id="1726708at2"/>
<organism evidence="4 5">
    <name type="scientific">Paenibacillus albus</name>
    <dbReference type="NCBI Taxonomy" id="2495582"/>
    <lineage>
        <taxon>Bacteria</taxon>
        <taxon>Bacillati</taxon>
        <taxon>Bacillota</taxon>
        <taxon>Bacilli</taxon>
        <taxon>Bacillales</taxon>
        <taxon>Paenibacillaceae</taxon>
        <taxon>Paenibacillus</taxon>
    </lineage>
</organism>
<dbReference type="Pfam" id="PF03323">
    <property type="entry name" value="GerA"/>
    <property type="match status" value="1"/>
</dbReference>
<keyword evidence="3" id="KW-0812">Transmembrane</keyword>
<proteinExistence type="inferred from homology"/>
<dbReference type="KEGG" id="palb:EJC50_17405"/>
<reference evidence="5" key="1">
    <citation type="submission" date="2018-12" db="EMBL/GenBank/DDBJ databases">
        <title>Genome sequence of Peanibacillus sp.</title>
        <authorList>
            <person name="Subramani G."/>
            <person name="Srinivasan S."/>
            <person name="Kim M.K."/>
        </authorList>
    </citation>
    <scope>NUCLEOTIDE SEQUENCE [LARGE SCALE GENOMIC DNA]</scope>
    <source>
        <strain evidence="5">18JY67-1</strain>
    </source>
</reference>
<keyword evidence="5" id="KW-1185">Reference proteome</keyword>
<evidence type="ECO:0000313" key="4">
    <source>
        <dbReference type="EMBL" id="AZN41249.1"/>
    </source>
</evidence>
<dbReference type="InterPro" id="IPR050768">
    <property type="entry name" value="UPF0353/GerABKA_families"/>
</dbReference>
<name>A0A3S9A658_9BACL</name>